<evidence type="ECO:0000313" key="3">
    <source>
        <dbReference type="Proteomes" id="UP001600894"/>
    </source>
</evidence>
<protein>
    <submittedName>
        <fullName evidence="2">ABC-2 family transporter protein</fullName>
    </submittedName>
</protein>
<keyword evidence="1" id="KW-0812">Transmembrane</keyword>
<organism evidence="2 3">
    <name type="scientific">Enterocloster alcoholdehydrogenati</name>
    <dbReference type="NCBI Taxonomy" id="2547410"/>
    <lineage>
        <taxon>Bacteria</taxon>
        <taxon>Bacillati</taxon>
        <taxon>Bacillota</taxon>
        <taxon>Clostridia</taxon>
        <taxon>Lachnospirales</taxon>
        <taxon>Lachnospiraceae</taxon>
        <taxon>Enterocloster</taxon>
    </lineage>
</organism>
<dbReference type="Pfam" id="PF06182">
    <property type="entry name" value="ABC2_membrane_6"/>
    <property type="match status" value="1"/>
</dbReference>
<dbReference type="EMBL" id="BAABXL010000001">
    <property type="protein sequence ID" value="GAA6268984.1"/>
    <property type="molecule type" value="Genomic_DNA"/>
</dbReference>
<name>A0ABQ0AY73_9FIRM</name>
<keyword evidence="1" id="KW-1133">Transmembrane helix</keyword>
<keyword evidence="3" id="KW-1185">Reference proteome</keyword>
<accession>A0ABQ0AY73</accession>
<dbReference type="PANTHER" id="PTHR36832:SF2">
    <property type="entry name" value="INTEGRAL MEMBRANE PROTEIN"/>
    <property type="match status" value="1"/>
</dbReference>
<feature type="transmembrane region" description="Helical" evidence="1">
    <location>
        <begin position="103"/>
        <end position="121"/>
    </location>
</feature>
<dbReference type="RefSeq" id="WP_176253920.1">
    <property type="nucleotide sequence ID" value="NZ_BAABXL010000001.1"/>
</dbReference>
<comment type="caution">
    <text evidence="2">The sequence shown here is derived from an EMBL/GenBank/DDBJ whole genome shotgun (WGS) entry which is preliminary data.</text>
</comment>
<gene>
    <name evidence="2" type="ORF">F130042H8_20440</name>
</gene>
<evidence type="ECO:0000256" key="1">
    <source>
        <dbReference type="SAM" id="Phobius"/>
    </source>
</evidence>
<feature type="transmembrane region" description="Helical" evidence="1">
    <location>
        <begin position="133"/>
        <end position="159"/>
    </location>
</feature>
<feature type="transmembrane region" description="Helical" evidence="1">
    <location>
        <begin position="171"/>
        <end position="190"/>
    </location>
</feature>
<sequence>MYGALLKFGWKRQIQYRAGMALRLAGDMLRLYVKGCIWLALLRDDFRETAAYTLASLMLLILTDTRISGELADRVRSGMIAVDLIRPVSLKWYFFFDQLGENLLRFLAEGAVLIPAAVWLWKLPFPSVQSICFGSIAAALAVVLCYSIQYTAGLLVFWMKDGTYTRMMTDSLFTLFSGLSIPLWFYPPWLENICRYLPFRLTVYEPVCIWLGRYTDAECIRLIFLELGWLLVTAALQRAVWKRIGAVLEIQGG</sequence>
<dbReference type="PANTHER" id="PTHR36832">
    <property type="entry name" value="SLR1174 PROTEIN-RELATED"/>
    <property type="match status" value="1"/>
</dbReference>
<proteinExistence type="predicted"/>
<evidence type="ECO:0000313" key="2">
    <source>
        <dbReference type="EMBL" id="GAA6268984.1"/>
    </source>
</evidence>
<reference evidence="2 3" key="1">
    <citation type="submission" date="2024-04" db="EMBL/GenBank/DDBJ databases">
        <title>Defined microbial consortia suppress multidrug-resistant proinflammatory Enterobacteriaceae via ecological control.</title>
        <authorList>
            <person name="Furuichi M."/>
            <person name="Kawaguchi T."/>
            <person name="Pust M."/>
            <person name="Yasuma K."/>
            <person name="Plichta D."/>
            <person name="Hasegawa N."/>
            <person name="Ohya T."/>
            <person name="Bhattarai S."/>
            <person name="Sasajima S."/>
            <person name="Aoto Y."/>
            <person name="Tuganbaev T."/>
            <person name="Yaginuma M."/>
            <person name="Ueda M."/>
            <person name="Okahashi N."/>
            <person name="Amafuji K."/>
            <person name="Kiridooshi Y."/>
            <person name="Sugita K."/>
            <person name="Strazar M."/>
            <person name="Skelly A."/>
            <person name="Suda W."/>
            <person name="Hattori M."/>
            <person name="Nakamoto N."/>
            <person name="Caballero S."/>
            <person name="Norman J."/>
            <person name="Olle B."/>
            <person name="Tanoue T."/>
            <person name="Arita M."/>
            <person name="Bucci V."/>
            <person name="Atarashi K."/>
            <person name="Xavier R."/>
            <person name="Honda K."/>
        </authorList>
    </citation>
    <scope>NUCLEOTIDE SEQUENCE [LARGE SCALE GENOMIC DNA]</scope>
    <source>
        <strain evidence="3">f13</strain>
    </source>
</reference>
<keyword evidence="1" id="KW-0472">Membrane</keyword>
<dbReference type="Proteomes" id="UP001600894">
    <property type="component" value="Unassembled WGS sequence"/>
</dbReference>
<dbReference type="InterPro" id="IPR010390">
    <property type="entry name" value="ABC-2_transporter-like"/>
</dbReference>